<proteinExistence type="predicted"/>
<protein>
    <recommendedName>
        <fullName evidence="5">Late embryogenesis abundant protein LEA-2 subgroup domain-containing protein</fullName>
    </recommendedName>
</protein>
<evidence type="ECO:0000313" key="3">
    <source>
        <dbReference type="EMBL" id="KAK8921329.1"/>
    </source>
</evidence>
<dbReference type="EMBL" id="JBBWWQ010000018">
    <property type="protein sequence ID" value="KAK8921329.1"/>
    <property type="molecule type" value="Genomic_DNA"/>
</dbReference>
<dbReference type="AlphaFoldDB" id="A0AAP0AZJ5"/>
<dbReference type="Proteomes" id="UP001418222">
    <property type="component" value="Unassembled WGS sequence"/>
</dbReference>
<comment type="caution">
    <text evidence="3">The sequence shown here is derived from an EMBL/GenBank/DDBJ whole genome shotgun (WGS) entry which is preliminary data.</text>
</comment>
<evidence type="ECO:0000256" key="2">
    <source>
        <dbReference type="ARBA" id="ARBA00023136"/>
    </source>
</evidence>
<dbReference type="GO" id="GO:0009506">
    <property type="term" value="C:plasmodesma"/>
    <property type="evidence" value="ECO:0007669"/>
    <property type="project" value="TreeGrafter"/>
</dbReference>
<evidence type="ECO:0000313" key="4">
    <source>
        <dbReference type="Proteomes" id="UP001418222"/>
    </source>
</evidence>
<keyword evidence="2" id="KW-0472">Membrane</keyword>
<dbReference type="PANTHER" id="PTHR31415:SF4">
    <property type="entry name" value="NDR1_HIN1-LIKE PROTEIN 3"/>
    <property type="match status" value="1"/>
</dbReference>
<evidence type="ECO:0008006" key="5">
    <source>
        <dbReference type="Google" id="ProtNLM"/>
    </source>
</evidence>
<gene>
    <name evidence="3" type="ORF">KSP39_PZI020896</name>
</gene>
<keyword evidence="4" id="KW-1185">Reference proteome</keyword>
<comment type="subcellular location">
    <subcellularLocation>
        <location evidence="1">Membrane</location>
    </subcellularLocation>
</comment>
<dbReference type="PANTHER" id="PTHR31415">
    <property type="entry name" value="OS05G0367900 PROTEIN"/>
    <property type="match status" value="1"/>
</dbReference>
<sequence length="164" mass="18251">MTTIILIIIGIAVVALWLIFQPQSLKARAVAASLTTFNLSGPGEGVLGYNLTVKLAFRNPNTKYSMYYERIQMRKSTMPVSMRFLGAENVTGDSVKRTYGREKGEGFFYVSVRVYTTVRLKMVLIKSVKFKPYIDCLLRMPVPANATSLAAGFAATQCDVRNFS</sequence>
<dbReference type="InterPro" id="IPR044839">
    <property type="entry name" value="NDR1-like"/>
</dbReference>
<name>A0AAP0AZJ5_9ASPA</name>
<organism evidence="3 4">
    <name type="scientific">Platanthera zijinensis</name>
    <dbReference type="NCBI Taxonomy" id="2320716"/>
    <lineage>
        <taxon>Eukaryota</taxon>
        <taxon>Viridiplantae</taxon>
        <taxon>Streptophyta</taxon>
        <taxon>Embryophyta</taxon>
        <taxon>Tracheophyta</taxon>
        <taxon>Spermatophyta</taxon>
        <taxon>Magnoliopsida</taxon>
        <taxon>Liliopsida</taxon>
        <taxon>Asparagales</taxon>
        <taxon>Orchidaceae</taxon>
        <taxon>Orchidoideae</taxon>
        <taxon>Orchideae</taxon>
        <taxon>Orchidinae</taxon>
        <taxon>Platanthera</taxon>
    </lineage>
</organism>
<dbReference type="GO" id="GO:0005886">
    <property type="term" value="C:plasma membrane"/>
    <property type="evidence" value="ECO:0007669"/>
    <property type="project" value="TreeGrafter"/>
</dbReference>
<accession>A0AAP0AZJ5</accession>
<reference evidence="3 4" key="1">
    <citation type="journal article" date="2022" name="Nat. Plants">
        <title>Genomes of leafy and leafless Platanthera orchids illuminate the evolution of mycoheterotrophy.</title>
        <authorList>
            <person name="Li M.H."/>
            <person name="Liu K.W."/>
            <person name="Li Z."/>
            <person name="Lu H.C."/>
            <person name="Ye Q.L."/>
            <person name="Zhang D."/>
            <person name="Wang J.Y."/>
            <person name="Li Y.F."/>
            <person name="Zhong Z.M."/>
            <person name="Liu X."/>
            <person name="Yu X."/>
            <person name="Liu D.K."/>
            <person name="Tu X.D."/>
            <person name="Liu B."/>
            <person name="Hao Y."/>
            <person name="Liao X.Y."/>
            <person name="Jiang Y.T."/>
            <person name="Sun W.H."/>
            <person name="Chen J."/>
            <person name="Chen Y.Q."/>
            <person name="Ai Y."/>
            <person name="Zhai J.W."/>
            <person name="Wu S.S."/>
            <person name="Zhou Z."/>
            <person name="Hsiao Y.Y."/>
            <person name="Wu W.L."/>
            <person name="Chen Y.Y."/>
            <person name="Lin Y.F."/>
            <person name="Hsu J.L."/>
            <person name="Li C.Y."/>
            <person name="Wang Z.W."/>
            <person name="Zhao X."/>
            <person name="Zhong W.Y."/>
            <person name="Ma X.K."/>
            <person name="Ma L."/>
            <person name="Huang J."/>
            <person name="Chen G.Z."/>
            <person name="Huang M.Z."/>
            <person name="Huang L."/>
            <person name="Peng D.H."/>
            <person name="Luo Y.B."/>
            <person name="Zou S.Q."/>
            <person name="Chen S.P."/>
            <person name="Lan S."/>
            <person name="Tsai W.C."/>
            <person name="Van de Peer Y."/>
            <person name="Liu Z.J."/>
        </authorList>
    </citation>
    <scope>NUCLEOTIDE SEQUENCE [LARGE SCALE GENOMIC DNA]</scope>
    <source>
        <strain evidence="3">Lor287</strain>
    </source>
</reference>
<dbReference type="GO" id="GO:0098542">
    <property type="term" value="P:defense response to other organism"/>
    <property type="evidence" value="ECO:0007669"/>
    <property type="project" value="InterPro"/>
</dbReference>
<evidence type="ECO:0000256" key="1">
    <source>
        <dbReference type="ARBA" id="ARBA00004370"/>
    </source>
</evidence>